<dbReference type="GO" id="GO:0032541">
    <property type="term" value="C:cortical endoplasmic reticulum"/>
    <property type="evidence" value="ECO:0007669"/>
    <property type="project" value="EnsemblFungi"/>
</dbReference>
<dbReference type="VEuPathDB" id="FungiDB:SOCG_00071"/>
<dbReference type="EMBL" id="KE503207">
    <property type="protein sequence ID" value="EPX72305.1"/>
    <property type="molecule type" value="Genomic_DNA"/>
</dbReference>
<evidence type="ECO:0000256" key="3">
    <source>
        <dbReference type="ARBA" id="ARBA00022989"/>
    </source>
</evidence>
<dbReference type="AlphaFoldDB" id="S9R1L3"/>
<evidence type="ECO:0000256" key="5">
    <source>
        <dbReference type="SAM" id="Phobius"/>
    </source>
</evidence>
<dbReference type="Pfam" id="PF04547">
    <property type="entry name" value="Anoctamin"/>
    <property type="match status" value="1"/>
</dbReference>
<feature type="transmembrane region" description="Helical" evidence="5">
    <location>
        <begin position="279"/>
        <end position="301"/>
    </location>
</feature>
<dbReference type="InterPro" id="IPR049452">
    <property type="entry name" value="Anoctamin_TM"/>
</dbReference>
<keyword evidence="3 5" id="KW-1133">Transmembrane helix</keyword>
<evidence type="ECO:0000256" key="4">
    <source>
        <dbReference type="ARBA" id="ARBA00023136"/>
    </source>
</evidence>
<keyword evidence="4 5" id="KW-0472">Membrane</keyword>
<dbReference type="PANTHER" id="PTHR12308">
    <property type="entry name" value="ANOCTAMIN"/>
    <property type="match status" value="1"/>
</dbReference>
<accession>S9R1L3</accession>
<dbReference type="GeneID" id="25029055"/>
<feature type="transmembrane region" description="Helical" evidence="5">
    <location>
        <begin position="321"/>
        <end position="341"/>
    </location>
</feature>
<dbReference type="InterPro" id="IPR049456">
    <property type="entry name" value="Anoctamin_N_fung"/>
</dbReference>
<keyword evidence="2 5" id="KW-0812">Transmembrane</keyword>
<dbReference type="GO" id="GO:0140268">
    <property type="term" value="C:endoplasmic reticulum-plasma membrane contact site"/>
    <property type="evidence" value="ECO:0007669"/>
    <property type="project" value="EnsemblFungi"/>
</dbReference>
<dbReference type="GO" id="GO:0005254">
    <property type="term" value="F:chloride channel activity"/>
    <property type="evidence" value="ECO:0007669"/>
    <property type="project" value="TreeGrafter"/>
</dbReference>
<feature type="transmembrane region" description="Helical" evidence="5">
    <location>
        <begin position="208"/>
        <end position="225"/>
    </location>
</feature>
<reference evidence="8 9" key="1">
    <citation type="journal article" date="2011" name="Science">
        <title>Comparative functional genomics of the fission yeasts.</title>
        <authorList>
            <person name="Rhind N."/>
            <person name="Chen Z."/>
            <person name="Yassour M."/>
            <person name="Thompson D.A."/>
            <person name="Haas B.J."/>
            <person name="Habib N."/>
            <person name="Wapinski I."/>
            <person name="Roy S."/>
            <person name="Lin M.F."/>
            <person name="Heiman D.I."/>
            <person name="Young S.K."/>
            <person name="Furuya K."/>
            <person name="Guo Y."/>
            <person name="Pidoux A."/>
            <person name="Chen H.M."/>
            <person name="Robbertse B."/>
            <person name="Goldberg J.M."/>
            <person name="Aoki K."/>
            <person name="Bayne E.H."/>
            <person name="Berlin A.M."/>
            <person name="Desjardins C.A."/>
            <person name="Dobbs E."/>
            <person name="Dukaj L."/>
            <person name="Fan L."/>
            <person name="FitzGerald M.G."/>
            <person name="French C."/>
            <person name="Gujja S."/>
            <person name="Hansen K."/>
            <person name="Keifenheim D."/>
            <person name="Levin J.Z."/>
            <person name="Mosher R.A."/>
            <person name="Mueller C.A."/>
            <person name="Pfiffner J."/>
            <person name="Priest M."/>
            <person name="Russ C."/>
            <person name="Smialowska A."/>
            <person name="Swoboda P."/>
            <person name="Sykes S.M."/>
            <person name="Vaughn M."/>
            <person name="Vengrova S."/>
            <person name="Yoder R."/>
            <person name="Zeng Q."/>
            <person name="Allshire R."/>
            <person name="Baulcombe D."/>
            <person name="Birren B.W."/>
            <person name="Brown W."/>
            <person name="Ekwall K."/>
            <person name="Kellis M."/>
            <person name="Leatherwood J."/>
            <person name="Levin H."/>
            <person name="Margalit H."/>
            <person name="Martienssen R."/>
            <person name="Nieduszynski C.A."/>
            <person name="Spatafora J.W."/>
            <person name="Friedman N."/>
            <person name="Dalgaard J.Z."/>
            <person name="Baumann P."/>
            <person name="Niki H."/>
            <person name="Regev A."/>
            <person name="Nusbaum C."/>
        </authorList>
    </citation>
    <scope>NUCLEOTIDE SEQUENCE [LARGE SCALE GENOMIC DNA]</scope>
    <source>
        <strain evidence="9">yFS286</strain>
    </source>
</reference>
<evidence type="ECO:0000313" key="8">
    <source>
        <dbReference type="EMBL" id="EPX72305.1"/>
    </source>
</evidence>
<dbReference type="InterPro" id="IPR007632">
    <property type="entry name" value="Anoctamin"/>
</dbReference>
<dbReference type="Pfam" id="PF20877">
    <property type="entry name" value="Anoctamin_N"/>
    <property type="match status" value="1"/>
</dbReference>
<dbReference type="RefSeq" id="XP_013017945.1">
    <property type="nucleotide sequence ID" value="XM_013162491.1"/>
</dbReference>
<feature type="transmembrane region" description="Helical" evidence="5">
    <location>
        <begin position="497"/>
        <end position="520"/>
    </location>
</feature>
<protein>
    <submittedName>
        <fullName evidence="8">Membrane transporter</fullName>
    </submittedName>
</protein>
<dbReference type="HOGENOM" id="CLU_010867_1_0_1"/>
<dbReference type="eggNOG" id="KOG2513">
    <property type="taxonomic scope" value="Eukaryota"/>
</dbReference>
<feature type="domain" description="Anoctamin alpha-beta plait" evidence="7">
    <location>
        <begin position="17"/>
        <end position="134"/>
    </location>
</feature>
<evidence type="ECO:0000259" key="7">
    <source>
        <dbReference type="Pfam" id="PF20877"/>
    </source>
</evidence>
<gene>
    <name evidence="8" type="ORF">SOCG_00071</name>
</gene>
<feature type="transmembrane region" description="Helical" evidence="5">
    <location>
        <begin position="426"/>
        <end position="451"/>
    </location>
</feature>
<comment type="subcellular location">
    <subcellularLocation>
        <location evidence="1">Membrane</location>
        <topology evidence="1">Multi-pass membrane protein</topology>
    </subcellularLocation>
</comment>
<evidence type="ECO:0000313" key="9">
    <source>
        <dbReference type="Proteomes" id="UP000016088"/>
    </source>
</evidence>
<sequence>MEKLDESRISTEIVNTPDLVVEINAKSQESEKTVRAVLRELLKAGFEVAVRPGTETNLFFLVKAPSELVLQLINKDRTCSFLYGSLNDVESVRIYDIALVETSDRIRVLYEYITGIKKENCLGIVPSEEPYKNIVDIYPLHNANVDQRWMSSWRFKLFLKIQDLDKIKSEYGSQIALHFAFQDFFRSMLGLLSLWGVLGHFLLQQYSVIYSIGMSIWGICFIQFWKYKESQLSRRWATNHSEYYEKSREEFHPSSIEVNNTSGTLQSSYPHWKMVLRSLITTAPLFIISGIVLLILISIAFGFDVTLTEVYSGPFKPLVALLPALIFQILTLPFNIIYTIVAEKLTAWENQRTKNKYQSSLGSKIFLQHFMLSYTALILISYIYGPFGEHLVSNVLQNKAASMTMQLSFITDSKFQLNPLRLRNQYFYFLTNAQVINYLTTLLVPQIISYLKRLVKSKFTKPRLTIQDDDAEAKSLNSIRKQSELSKYDGYNNYKDLVLIFGYLVMFSPIYPLAPLIMYVNSHLMVRSSVYKLCRLSKRPVGARIESIQDWNQRLSFISWMGSITMPSISYLYSPMQNLTKQKLYYSLLVGFFSEHVWFLLRYIISSFCPVEETPLFLLQEREHILHGRIEEIMHSVGHLQKTNPFGESTEVLALYRSAESKKTI</sequence>
<name>S9R1L3_SCHOY</name>
<organism evidence="8 9">
    <name type="scientific">Schizosaccharomyces octosporus (strain yFS286)</name>
    <name type="common">Fission yeast</name>
    <name type="synonym">Octosporomyces octosporus</name>
    <dbReference type="NCBI Taxonomy" id="483514"/>
    <lineage>
        <taxon>Eukaryota</taxon>
        <taxon>Fungi</taxon>
        <taxon>Dikarya</taxon>
        <taxon>Ascomycota</taxon>
        <taxon>Taphrinomycotina</taxon>
        <taxon>Schizosaccharomycetes</taxon>
        <taxon>Schizosaccharomycetales</taxon>
        <taxon>Schizosaccharomycetaceae</taxon>
        <taxon>Schizosaccharomyces</taxon>
    </lineage>
</organism>
<evidence type="ECO:0000256" key="2">
    <source>
        <dbReference type="ARBA" id="ARBA00022692"/>
    </source>
</evidence>
<dbReference type="OrthoDB" id="296386at2759"/>
<dbReference type="GO" id="GO:0016020">
    <property type="term" value="C:membrane"/>
    <property type="evidence" value="ECO:0007669"/>
    <property type="project" value="UniProtKB-SubCell"/>
</dbReference>
<feature type="domain" description="Anoctamin transmembrane" evidence="6">
    <location>
        <begin position="167"/>
        <end position="612"/>
    </location>
</feature>
<dbReference type="Proteomes" id="UP000016088">
    <property type="component" value="Unassembled WGS sequence"/>
</dbReference>
<evidence type="ECO:0000259" key="6">
    <source>
        <dbReference type="Pfam" id="PF04547"/>
    </source>
</evidence>
<evidence type="ECO:0000256" key="1">
    <source>
        <dbReference type="ARBA" id="ARBA00004141"/>
    </source>
</evidence>
<keyword evidence="9" id="KW-1185">Reference proteome</keyword>
<feature type="transmembrane region" description="Helical" evidence="5">
    <location>
        <begin position="184"/>
        <end position="202"/>
    </location>
</feature>
<feature type="transmembrane region" description="Helical" evidence="5">
    <location>
        <begin position="361"/>
        <end position="384"/>
    </location>
</feature>
<dbReference type="OMA" id="YENHRTA"/>
<proteinExistence type="predicted"/>
<dbReference type="PANTHER" id="PTHR12308:SF73">
    <property type="entry name" value="ANOCTAMIN"/>
    <property type="match status" value="1"/>
</dbReference>